<evidence type="ECO:0000313" key="7">
    <source>
        <dbReference type="EMBL" id="CAB4767559.1"/>
    </source>
</evidence>
<dbReference type="InterPro" id="IPR013094">
    <property type="entry name" value="AB_hydrolase_3"/>
</dbReference>
<dbReference type="GO" id="GO:0016787">
    <property type="term" value="F:hydrolase activity"/>
    <property type="evidence" value="ECO:0007669"/>
    <property type="project" value="UniProtKB-KW"/>
</dbReference>
<evidence type="ECO:0000313" key="4">
    <source>
        <dbReference type="EMBL" id="CAB4593484.1"/>
    </source>
</evidence>
<gene>
    <name evidence="4" type="ORF">UFOPK1811_00317</name>
    <name evidence="5" type="ORF">UFOPK2360_00180</name>
    <name evidence="6" type="ORF">UFOPK2659_00051</name>
    <name evidence="7" type="ORF">UFOPK2922_00130</name>
</gene>
<dbReference type="InterPro" id="IPR050300">
    <property type="entry name" value="GDXG_lipolytic_enzyme"/>
</dbReference>
<sequence length="311" mass="34338">MPLDPQAAAFLAIANDGNPPDISEVPISVTRTGLQAAKFMSGAREDVGHVTHTFIPGPTADLPIRIFTPKGSGPFNGLVYFHGGGWCVFFDELYEPQLRSLANSTNSVVISVNYQKAPEHKFPIPFDDCYATLEWVFQNSESLNINQSKIGIAGDSAGGNLASAVALKVRDQGLRKLAYQLLIYPCNDRKFDYSSMLSNGEGYGLTKKGMEWLWEQYLNDNDDDQNPYAIPHVAKSYKNLPPTIIITAEYDVLHDDGAAYAQKLIADNVPTIYRDYPGQIHGFFSYSEDIDEGKNLRKEFARDINGILSAG</sequence>
<dbReference type="EMBL" id="CAEZZS010000003">
    <property type="protein sequence ID" value="CAB4767559.1"/>
    <property type="molecule type" value="Genomic_DNA"/>
</dbReference>
<evidence type="ECO:0000259" key="3">
    <source>
        <dbReference type="Pfam" id="PF07859"/>
    </source>
</evidence>
<comment type="similarity">
    <text evidence="1">Belongs to the 'GDXG' lipolytic enzyme family.</text>
</comment>
<dbReference type="PROSITE" id="PS01174">
    <property type="entry name" value="LIPASE_GDXG_SER"/>
    <property type="match status" value="1"/>
</dbReference>
<reference evidence="6" key="1">
    <citation type="submission" date="2020-05" db="EMBL/GenBank/DDBJ databases">
        <authorList>
            <person name="Chiriac C."/>
            <person name="Salcher M."/>
            <person name="Ghai R."/>
            <person name="Kavagutti S V."/>
        </authorList>
    </citation>
    <scope>NUCLEOTIDE SEQUENCE</scope>
</reference>
<dbReference type="SUPFAM" id="SSF53474">
    <property type="entry name" value="alpha/beta-Hydrolases"/>
    <property type="match status" value="1"/>
</dbReference>
<dbReference type="Pfam" id="PF07859">
    <property type="entry name" value="Abhydrolase_3"/>
    <property type="match status" value="1"/>
</dbReference>
<evidence type="ECO:0000256" key="1">
    <source>
        <dbReference type="ARBA" id="ARBA00010515"/>
    </source>
</evidence>
<protein>
    <submittedName>
        <fullName evidence="6">Unannotated protein</fullName>
    </submittedName>
</protein>
<dbReference type="EMBL" id="CAEZYJ010000003">
    <property type="protein sequence ID" value="CAB4710294.1"/>
    <property type="molecule type" value="Genomic_DNA"/>
</dbReference>
<feature type="domain" description="Alpha/beta hydrolase fold-3" evidence="3">
    <location>
        <begin position="78"/>
        <end position="284"/>
    </location>
</feature>
<dbReference type="PANTHER" id="PTHR48081:SF8">
    <property type="entry name" value="ALPHA_BETA HYDROLASE FOLD-3 DOMAIN-CONTAINING PROTEIN-RELATED"/>
    <property type="match status" value="1"/>
</dbReference>
<name>A0A6J6QSJ2_9ZZZZ</name>
<evidence type="ECO:0000256" key="2">
    <source>
        <dbReference type="ARBA" id="ARBA00022801"/>
    </source>
</evidence>
<dbReference type="PANTHER" id="PTHR48081">
    <property type="entry name" value="AB HYDROLASE SUPERFAMILY PROTEIN C4A8.06C"/>
    <property type="match status" value="1"/>
</dbReference>
<dbReference type="Gene3D" id="3.40.50.1820">
    <property type="entry name" value="alpha/beta hydrolase"/>
    <property type="match status" value="1"/>
</dbReference>
<evidence type="ECO:0000313" key="5">
    <source>
        <dbReference type="EMBL" id="CAB4676108.1"/>
    </source>
</evidence>
<evidence type="ECO:0000313" key="6">
    <source>
        <dbReference type="EMBL" id="CAB4710294.1"/>
    </source>
</evidence>
<accession>A0A6J6QSJ2</accession>
<dbReference type="InterPro" id="IPR029058">
    <property type="entry name" value="AB_hydrolase_fold"/>
</dbReference>
<dbReference type="EMBL" id="CAEZUJ010000007">
    <property type="protein sequence ID" value="CAB4593484.1"/>
    <property type="molecule type" value="Genomic_DNA"/>
</dbReference>
<dbReference type="InterPro" id="IPR033140">
    <property type="entry name" value="Lipase_GDXG_put_SER_AS"/>
</dbReference>
<organism evidence="6">
    <name type="scientific">freshwater metagenome</name>
    <dbReference type="NCBI Taxonomy" id="449393"/>
    <lineage>
        <taxon>unclassified sequences</taxon>
        <taxon>metagenomes</taxon>
        <taxon>ecological metagenomes</taxon>
    </lineage>
</organism>
<keyword evidence="2" id="KW-0378">Hydrolase</keyword>
<dbReference type="AlphaFoldDB" id="A0A6J6QSJ2"/>
<proteinExistence type="inferred from homology"/>
<dbReference type="EMBL" id="CAEZXH010000006">
    <property type="protein sequence ID" value="CAB4676108.1"/>
    <property type="molecule type" value="Genomic_DNA"/>
</dbReference>